<feature type="region of interest" description="Disordered" evidence="6">
    <location>
        <begin position="516"/>
        <end position="538"/>
    </location>
</feature>
<evidence type="ECO:0000256" key="5">
    <source>
        <dbReference type="ARBA" id="ARBA00023136"/>
    </source>
</evidence>
<feature type="transmembrane region" description="Helical" evidence="7">
    <location>
        <begin position="190"/>
        <end position="212"/>
    </location>
</feature>
<accession>A0A0U1LK58</accession>
<feature type="transmembrane region" description="Helical" evidence="7">
    <location>
        <begin position="146"/>
        <end position="170"/>
    </location>
</feature>
<feature type="transmembrane region" description="Helical" evidence="7">
    <location>
        <begin position="362"/>
        <end position="381"/>
    </location>
</feature>
<sequence>MTENATAAKQGEFPTVQLFLLALCRIAEPVALTSVFPYAYDFMQYLMGADTSNAAFYAGVFIAVFSLAESLTGFWWGALSDRIGRKPVLLLGCGGTMISLFVLGFSSNIWMAVLGRALGGALNGNIGVVQTMVGEMVTRPEHEPRAYAVMPFFFSIGCTLGPAIGGFFASPTDSGLPFFGESRLFQQFPYLLPNLICAGMVFMTMLFASAALKETHPKLRYQKAKYVSWEHRHDETSETPLLHPDNSEVEEPSYGATSMEDEQPQTHLAGFNPFRGLGMNVWMLVVAICLLSSHTVTYIQLLPIFLRDPPDTSVPPHYIGGVGGLGMSLSQVGLVMGVNGIIGLIVQLLFPFFTELVGIQSTLLLVTTLHPVSYFCVPYLAFIPTKTWRNVGLYTWLTMRNVFSTFTYPILLIYIKRWTPDTLMLGRVNGLVASAGAACRTVSPAAAGLLQTIGQNHHFSALAWWGSGVIAFVAAVQCCIDLPLSNHGIVITNAYAGDNLYVIDPDGDFIVDIIQPDDDEEWDTKEEDESDGFDEYDPAGEYLTQSGVCLRLDIDPDSDVVPPPILPTLKPRSLDPRQDGLLFDDSDESSMHPERLPGDGNENLEGDPNADPEQPKKETFLLNHTWVEGQRDRTEICCTWGVKAFKILMHIAHFQFFKIPDKLGINTMVKLVMAADYLVMIPALNPWVYRWGFETPRILPGSNEFRGGNHNYCMKLLYISLHLGYHPFKRFGLPIPQTLLERLKTHRERRIRFLISGLRQVINTYVNAPANEYSSEGRWCSPRCKNLGFSHLMMHLHRFNVYPNLPRPPYDGYLYCDLAHLIESGMEDVELEGCMSARENAHVCTFRWALKILHERPPVDNNRLENFLPSWEKRELKTSPRSFSSACCLSFDPFSSSPFLILKSPPSFSILQVINVLLLPPFEGWLACKMENRSFFIEATLQGIENIFGITEEIINTLRSLPGPKIVIKSFPISPNDMHEWIKEHGLPKGFEYDVAENSISIKVEEDAVRGAIRKVFKDEFFPAVIDKLFEQLPAETFTISYNEPHILGGDFSGDIVASDGQIDQEGSPAPRIVLLIGAKSEIFWNARKWIRGGSKKTKFVIGVEVVERAPPSQCPWGLTVDEIVDLGLEGLASHIHKWHKENKVPIVGVVKTRIFIITKKDLAGEAPFVPSWTCTFGPHESYVDNLGNYVPPGIFSELNHGRPGIELPGGIVVNLPLGKLESKILRALPEFEKERVLLVATEGENWAVMTKNGGAVVPPFPA</sequence>
<keyword evidence="10" id="KW-1185">Reference proteome</keyword>
<keyword evidence="5 7" id="KW-0472">Membrane</keyword>
<keyword evidence="2" id="KW-0813">Transport</keyword>
<evidence type="ECO:0000259" key="8">
    <source>
        <dbReference type="PROSITE" id="PS50850"/>
    </source>
</evidence>
<dbReference type="Gene3D" id="1.20.1250.20">
    <property type="entry name" value="MFS general substrate transporter like domains"/>
    <property type="match status" value="1"/>
</dbReference>
<name>A0A0U1LK58_TALIS</name>
<dbReference type="PANTHER" id="PTHR23504">
    <property type="entry name" value="MAJOR FACILITATOR SUPERFAMILY DOMAIN-CONTAINING PROTEIN 10"/>
    <property type="match status" value="1"/>
</dbReference>
<evidence type="ECO:0000256" key="2">
    <source>
        <dbReference type="ARBA" id="ARBA00022448"/>
    </source>
</evidence>
<evidence type="ECO:0000313" key="9">
    <source>
        <dbReference type="EMBL" id="CRG83409.1"/>
    </source>
</evidence>
<evidence type="ECO:0000256" key="3">
    <source>
        <dbReference type="ARBA" id="ARBA00022692"/>
    </source>
</evidence>
<feature type="transmembrane region" description="Helical" evidence="7">
    <location>
        <begin position="326"/>
        <end position="350"/>
    </location>
</feature>
<keyword evidence="3 7" id="KW-0812">Transmembrane</keyword>
<feature type="transmembrane region" description="Helical" evidence="7">
    <location>
        <begin position="393"/>
        <end position="415"/>
    </location>
</feature>
<dbReference type="GO" id="GO:0022857">
    <property type="term" value="F:transmembrane transporter activity"/>
    <property type="evidence" value="ECO:0007669"/>
    <property type="project" value="InterPro"/>
</dbReference>
<dbReference type="CDD" id="cd17330">
    <property type="entry name" value="MFS_SLC46_TetA_like"/>
    <property type="match status" value="1"/>
</dbReference>
<dbReference type="SUPFAM" id="SSF103473">
    <property type="entry name" value="MFS general substrate transporter"/>
    <property type="match status" value="1"/>
</dbReference>
<dbReference type="InterPro" id="IPR020846">
    <property type="entry name" value="MFS_dom"/>
</dbReference>
<feature type="region of interest" description="Disordered" evidence="6">
    <location>
        <begin position="561"/>
        <end position="617"/>
    </location>
</feature>
<evidence type="ECO:0000256" key="6">
    <source>
        <dbReference type="SAM" id="MobiDB-lite"/>
    </source>
</evidence>
<dbReference type="Pfam" id="PF07690">
    <property type="entry name" value="MFS_1"/>
    <property type="match status" value="1"/>
</dbReference>
<dbReference type="OrthoDB" id="10262656at2759"/>
<feature type="transmembrane region" description="Helical" evidence="7">
    <location>
        <begin position="459"/>
        <end position="476"/>
    </location>
</feature>
<gene>
    <name evidence="9" type="ORF">PISL3812_00760</name>
</gene>
<evidence type="ECO:0000256" key="7">
    <source>
        <dbReference type="SAM" id="Phobius"/>
    </source>
</evidence>
<proteinExistence type="predicted"/>
<keyword evidence="4 7" id="KW-1133">Transmembrane helix</keyword>
<dbReference type="PROSITE" id="PS50850">
    <property type="entry name" value="MFS"/>
    <property type="match status" value="1"/>
</dbReference>
<evidence type="ECO:0000256" key="4">
    <source>
        <dbReference type="ARBA" id="ARBA00022989"/>
    </source>
</evidence>
<dbReference type="InterPro" id="IPR011701">
    <property type="entry name" value="MFS"/>
</dbReference>
<evidence type="ECO:0000313" key="10">
    <source>
        <dbReference type="Proteomes" id="UP000054383"/>
    </source>
</evidence>
<evidence type="ECO:0000256" key="1">
    <source>
        <dbReference type="ARBA" id="ARBA00004141"/>
    </source>
</evidence>
<feature type="transmembrane region" description="Helical" evidence="7">
    <location>
        <begin position="281"/>
        <end position="306"/>
    </location>
</feature>
<feature type="domain" description="Major facilitator superfamily (MFS) profile" evidence="8">
    <location>
        <begin position="17"/>
        <end position="486"/>
    </location>
</feature>
<dbReference type="EMBL" id="CVMT01000001">
    <property type="protein sequence ID" value="CRG83409.1"/>
    <property type="molecule type" value="Genomic_DNA"/>
</dbReference>
<feature type="transmembrane region" description="Helical" evidence="7">
    <location>
        <begin position="88"/>
        <end position="111"/>
    </location>
</feature>
<comment type="subcellular location">
    <subcellularLocation>
        <location evidence="1">Membrane</location>
        <topology evidence="1">Multi-pass membrane protein</topology>
    </subcellularLocation>
</comment>
<dbReference type="AlphaFoldDB" id="A0A0U1LK58"/>
<reference evidence="9 10" key="1">
    <citation type="submission" date="2015-04" db="EMBL/GenBank/DDBJ databases">
        <authorList>
            <person name="Syromyatnikov M.Y."/>
            <person name="Popov V.N."/>
        </authorList>
    </citation>
    <scope>NUCLEOTIDE SEQUENCE [LARGE SCALE GENOMIC DNA]</scope>
    <source>
        <strain evidence="9">WF-38-12</strain>
    </source>
</reference>
<dbReference type="InterPro" id="IPR036259">
    <property type="entry name" value="MFS_trans_sf"/>
</dbReference>
<organism evidence="9 10">
    <name type="scientific">Talaromyces islandicus</name>
    <name type="common">Penicillium islandicum</name>
    <dbReference type="NCBI Taxonomy" id="28573"/>
    <lineage>
        <taxon>Eukaryota</taxon>
        <taxon>Fungi</taxon>
        <taxon>Dikarya</taxon>
        <taxon>Ascomycota</taxon>
        <taxon>Pezizomycotina</taxon>
        <taxon>Eurotiomycetes</taxon>
        <taxon>Eurotiomycetidae</taxon>
        <taxon>Eurotiales</taxon>
        <taxon>Trichocomaceae</taxon>
        <taxon>Talaromyces</taxon>
        <taxon>Talaromyces sect. Islandici</taxon>
    </lineage>
</organism>
<protein>
    <submittedName>
        <fullName evidence="9">Putative membrane protein YCR023C</fullName>
    </submittedName>
</protein>
<dbReference type="Proteomes" id="UP000054383">
    <property type="component" value="Unassembled WGS sequence"/>
</dbReference>
<dbReference type="PANTHER" id="PTHR23504:SF2">
    <property type="entry name" value="TRANSPORTER, PUTATIVE (AFU_ORTHOLOGUE AFUA_8G04150)-RELATED"/>
    <property type="match status" value="1"/>
</dbReference>
<dbReference type="GO" id="GO:0016020">
    <property type="term" value="C:membrane"/>
    <property type="evidence" value="ECO:0007669"/>
    <property type="project" value="UniProtKB-SubCell"/>
</dbReference>
<feature type="transmembrane region" description="Helical" evidence="7">
    <location>
        <begin position="55"/>
        <end position="76"/>
    </location>
</feature>